<dbReference type="PANTHER" id="PTHR11432">
    <property type="entry name" value="NADH DEHYDROGENASE SUBUNIT 1"/>
    <property type="match status" value="1"/>
</dbReference>
<feature type="compositionally biased region" description="Acidic residues" evidence="7">
    <location>
        <begin position="409"/>
        <end position="418"/>
    </location>
</feature>
<feature type="transmembrane region" description="Helical" evidence="5">
    <location>
        <begin position="137"/>
        <end position="160"/>
    </location>
</feature>
<evidence type="ECO:0000256" key="6">
    <source>
        <dbReference type="RuleBase" id="RU000471"/>
    </source>
</evidence>
<dbReference type="PANTHER" id="PTHR11432:SF3">
    <property type="entry name" value="NADH-UBIQUINONE OXIDOREDUCTASE CHAIN 1"/>
    <property type="match status" value="1"/>
</dbReference>
<feature type="transmembrane region" description="Helical" evidence="5">
    <location>
        <begin position="31"/>
        <end position="57"/>
    </location>
</feature>
<dbReference type="PROSITE" id="PS00668">
    <property type="entry name" value="COMPLEX1_ND1_2"/>
    <property type="match status" value="1"/>
</dbReference>
<comment type="subcellular location">
    <subcellularLocation>
        <location evidence="5 6">Cell membrane</location>
        <topology evidence="5 6">Multi-pass membrane protein</topology>
    </subcellularLocation>
    <subcellularLocation>
        <location evidence="1">Membrane</location>
        <topology evidence="1">Multi-pass membrane protein</topology>
    </subcellularLocation>
</comment>
<evidence type="ECO:0000313" key="9">
    <source>
        <dbReference type="Proteomes" id="UP000315724"/>
    </source>
</evidence>
<dbReference type="EC" id="7.1.1.-" evidence="5"/>
<comment type="catalytic activity">
    <reaction evidence="5">
        <text>a quinone + NADH + 5 H(+)(in) = a quinol + NAD(+) + 4 H(+)(out)</text>
        <dbReference type="Rhea" id="RHEA:57888"/>
        <dbReference type="ChEBI" id="CHEBI:15378"/>
        <dbReference type="ChEBI" id="CHEBI:24646"/>
        <dbReference type="ChEBI" id="CHEBI:57540"/>
        <dbReference type="ChEBI" id="CHEBI:57945"/>
        <dbReference type="ChEBI" id="CHEBI:132124"/>
    </reaction>
</comment>
<proteinExistence type="inferred from homology"/>
<feature type="transmembrane region" description="Helical" evidence="5">
    <location>
        <begin position="271"/>
        <end position="292"/>
    </location>
</feature>
<dbReference type="KEGG" id="tpol:Mal48_42410"/>
<feature type="compositionally biased region" description="Polar residues" evidence="7">
    <location>
        <begin position="447"/>
        <end position="461"/>
    </location>
</feature>
<keyword evidence="8" id="KW-0560">Oxidoreductase</keyword>
<accession>A0A517QTR2</accession>
<dbReference type="GO" id="GO:0009060">
    <property type="term" value="P:aerobic respiration"/>
    <property type="evidence" value="ECO:0007669"/>
    <property type="project" value="TreeGrafter"/>
</dbReference>
<sequence>MHSLFLATTVENWIESGSIWPLNLVFSMLPAGVWAALIHTTLVGLFFGLPAFVFIWAERKVAGRIQDRLGPTRVGGRFGWLQSLADGVKLIQKEDLAPDAADKMLFRLAPYIVVVASFAAFMFLPFSQGLVAVVMDIGLFIALAVLSIEVLGIVLAGYASGSKWSLFGGMREAAQMVSYEVPLGITAVIPVVVAGSLNLGDIVQMQSGGLQNWIIFNSPFTFLTFFVFFTVTLASNKRAPFDLAEAESELVGGFHTEYSGMRWSFFFLAEYASMFFISALAAILFLGGWWTGIPFIDNGLASLAEGSVGGLYLLRVFGMKVLLVKAGLLVFVQIWIRWTLPRLRIDQVMTTCLKYLLPMSCFLFLASVLWPLVIATVTHGEHQRISVMGSFEAIGERVPVQQLVVVEAEEPVESEPAGEESKKPASEEESKGGSVPVEADKEEKTTSVENNLGDTLANLNPNAGGAQ</sequence>
<evidence type="ECO:0000256" key="3">
    <source>
        <dbReference type="ARBA" id="ARBA00022989"/>
    </source>
</evidence>
<feature type="transmembrane region" description="Helical" evidence="5">
    <location>
        <begin position="108"/>
        <end position="131"/>
    </location>
</feature>
<protein>
    <recommendedName>
        <fullName evidence="5">NADH-quinone oxidoreductase subunit H</fullName>
        <ecNumber evidence="5">7.1.1.-</ecNumber>
    </recommendedName>
    <alternativeName>
        <fullName evidence="5">NADH dehydrogenase I subunit H</fullName>
    </alternativeName>
    <alternativeName>
        <fullName evidence="5">NDH-1 subunit H</fullName>
    </alternativeName>
</protein>
<comment type="similarity">
    <text evidence="5 6">Belongs to the complex I subunit 1 family.</text>
</comment>
<evidence type="ECO:0000313" key="8">
    <source>
        <dbReference type="EMBL" id="QDT34968.1"/>
    </source>
</evidence>
<feature type="transmembrane region" description="Helical" evidence="5">
    <location>
        <begin position="312"/>
        <end position="336"/>
    </location>
</feature>
<dbReference type="Pfam" id="PF00146">
    <property type="entry name" value="NADHdh"/>
    <property type="match status" value="1"/>
</dbReference>
<keyword evidence="5" id="KW-1278">Translocase</keyword>
<comment type="function">
    <text evidence="5">NDH-1 shuttles electrons from NADH, via FMN and iron-sulfur (Fe-S) centers, to quinones in the respiratory chain. The immediate electron acceptor for the enzyme in this species is believed to be ubiquinone. Couples the redox reaction to proton translocation (for every two electrons transferred, four hydrogen ions are translocated across the cytoplasmic membrane), and thus conserves the redox energy in a proton gradient. This subunit may bind ubiquinone.</text>
</comment>
<keyword evidence="5" id="KW-0874">Quinone</keyword>
<feature type="region of interest" description="Disordered" evidence="7">
    <location>
        <begin position="409"/>
        <end position="467"/>
    </location>
</feature>
<dbReference type="HAMAP" id="MF_01350">
    <property type="entry name" value="NDH1_NuoH"/>
    <property type="match status" value="1"/>
</dbReference>
<gene>
    <name evidence="5 8" type="primary">nuoH</name>
    <name evidence="8" type="ORF">Mal48_42410</name>
</gene>
<dbReference type="InterPro" id="IPR018086">
    <property type="entry name" value="NADH_UbQ_OxRdtase_su1_CS"/>
</dbReference>
<evidence type="ECO:0000256" key="1">
    <source>
        <dbReference type="ARBA" id="ARBA00004141"/>
    </source>
</evidence>
<name>A0A517QTR2_9PLAN</name>
<dbReference type="RefSeq" id="WP_145203767.1">
    <property type="nucleotide sequence ID" value="NZ_CP036267.1"/>
</dbReference>
<evidence type="ECO:0000256" key="2">
    <source>
        <dbReference type="ARBA" id="ARBA00022692"/>
    </source>
</evidence>
<keyword evidence="2 5" id="KW-0812">Transmembrane</keyword>
<keyword evidence="5" id="KW-0830">Ubiquinone</keyword>
<keyword evidence="3 5" id="KW-1133">Transmembrane helix</keyword>
<keyword evidence="5 6" id="KW-0520">NAD</keyword>
<evidence type="ECO:0000256" key="4">
    <source>
        <dbReference type="ARBA" id="ARBA00023136"/>
    </source>
</evidence>
<dbReference type="GO" id="GO:0048038">
    <property type="term" value="F:quinone binding"/>
    <property type="evidence" value="ECO:0007669"/>
    <property type="project" value="UniProtKB-KW"/>
</dbReference>
<dbReference type="GO" id="GO:0005886">
    <property type="term" value="C:plasma membrane"/>
    <property type="evidence" value="ECO:0007669"/>
    <property type="project" value="UniProtKB-SubCell"/>
</dbReference>
<keyword evidence="9" id="KW-1185">Reference proteome</keyword>
<feature type="transmembrane region" description="Helical" evidence="5">
    <location>
        <begin position="181"/>
        <end position="200"/>
    </location>
</feature>
<evidence type="ECO:0000256" key="7">
    <source>
        <dbReference type="SAM" id="MobiDB-lite"/>
    </source>
</evidence>
<dbReference type="EMBL" id="CP036267">
    <property type="protein sequence ID" value="QDT34968.1"/>
    <property type="molecule type" value="Genomic_DNA"/>
</dbReference>
<dbReference type="AlphaFoldDB" id="A0A517QTR2"/>
<dbReference type="OrthoDB" id="9803734at2"/>
<dbReference type="NCBIfam" id="NF004741">
    <property type="entry name" value="PRK06076.1-2"/>
    <property type="match status" value="1"/>
</dbReference>
<feature type="transmembrane region" description="Helical" evidence="5">
    <location>
        <begin position="212"/>
        <end position="234"/>
    </location>
</feature>
<dbReference type="Proteomes" id="UP000315724">
    <property type="component" value="Chromosome"/>
</dbReference>
<reference evidence="8 9" key="1">
    <citation type="submission" date="2019-02" db="EMBL/GenBank/DDBJ databases">
        <title>Deep-cultivation of Planctomycetes and their phenomic and genomic characterization uncovers novel biology.</title>
        <authorList>
            <person name="Wiegand S."/>
            <person name="Jogler M."/>
            <person name="Boedeker C."/>
            <person name="Pinto D."/>
            <person name="Vollmers J."/>
            <person name="Rivas-Marin E."/>
            <person name="Kohn T."/>
            <person name="Peeters S.H."/>
            <person name="Heuer A."/>
            <person name="Rast P."/>
            <person name="Oberbeckmann S."/>
            <person name="Bunk B."/>
            <person name="Jeske O."/>
            <person name="Meyerdierks A."/>
            <person name="Storesund J.E."/>
            <person name="Kallscheuer N."/>
            <person name="Luecker S."/>
            <person name="Lage O.M."/>
            <person name="Pohl T."/>
            <person name="Merkel B.J."/>
            <person name="Hornburger P."/>
            <person name="Mueller R.-W."/>
            <person name="Bruemmer F."/>
            <person name="Labrenz M."/>
            <person name="Spormann A.M."/>
            <person name="Op den Camp H."/>
            <person name="Overmann J."/>
            <person name="Amann R."/>
            <person name="Jetten M.S.M."/>
            <person name="Mascher T."/>
            <person name="Medema M.H."/>
            <person name="Devos D.P."/>
            <person name="Kaster A.-K."/>
            <person name="Ovreas L."/>
            <person name="Rohde M."/>
            <person name="Galperin M.Y."/>
            <person name="Jogler C."/>
        </authorList>
    </citation>
    <scope>NUCLEOTIDE SEQUENCE [LARGE SCALE GENOMIC DNA]</scope>
    <source>
        <strain evidence="8 9">Mal48</strain>
    </source>
</reference>
<dbReference type="GO" id="GO:0016655">
    <property type="term" value="F:oxidoreductase activity, acting on NAD(P)H, quinone or similar compound as acceptor"/>
    <property type="evidence" value="ECO:0007669"/>
    <property type="project" value="UniProtKB-UniRule"/>
</dbReference>
<comment type="subunit">
    <text evidence="5">NDH-1 is composed of 14 different subunits. Subunits NuoA, H, J, K, L, M, N constitute the membrane sector of the complex.</text>
</comment>
<organism evidence="8 9">
    <name type="scientific">Thalassoglobus polymorphus</name>
    <dbReference type="NCBI Taxonomy" id="2527994"/>
    <lineage>
        <taxon>Bacteria</taxon>
        <taxon>Pseudomonadati</taxon>
        <taxon>Planctomycetota</taxon>
        <taxon>Planctomycetia</taxon>
        <taxon>Planctomycetales</taxon>
        <taxon>Planctomycetaceae</taxon>
        <taxon>Thalassoglobus</taxon>
    </lineage>
</organism>
<feature type="compositionally biased region" description="Basic and acidic residues" evidence="7">
    <location>
        <begin position="419"/>
        <end position="431"/>
    </location>
</feature>
<dbReference type="GO" id="GO:0003954">
    <property type="term" value="F:NADH dehydrogenase activity"/>
    <property type="evidence" value="ECO:0007669"/>
    <property type="project" value="TreeGrafter"/>
</dbReference>
<evidence type="ECO:0000256" key="5">
    <source>
        <dbReference type="HAMAP-Rule" id="MF_01350"/>
    </source>
</evidence>
<feature type="transmembrane region" description="Helical" evidence="5">
    <location>
        <begin position="356"/>
        <end position="377"/>
    </location>
</feature>
<keyword evidence="5" id="KW-1003">Cell membrane</keyword>
<keyword evidence="4 5" id="KW-0472">Membrane</keyword>
<dbReference type="InterPro" id="IPR001694">
    <property type="entry name" value="NADH_UbQ_OxRdtase_su1/FPO"/>
</dbReference>